<evidence type="ECO:0000313" key="3">
    <source>
        <dbReference type="Proteomes" id="UP001431783"/>
    </source>
</evidence>
<accession>A0AAW1UWL0</accession>
<organism evidence="2 3">
    <name type="scientific">Henosepilachna vigintioctopunctata</name>
    <dbReference type="NCBI Taxonomy" id="420089"/>
    <lineage>
        <taxon>Eukaryota</taxon>
        <taxon>Metazoa</taxon>
        <taxon>Ecdysozoa</taxon>
        <taxon>Arthropoda</taxon>
        <taxon>Hexapoda</taxon>
        <taxon>Insecta</taxon>
        <taxon>Pterygota</taxon>
        <taxon>Neoptera</taxon>
        <taxon>Endopterygota</taxon>
        <taxon>Coleoptera</taxon>
        <taxon>Polyphaga</taxon>
        <taxon>Cucujiformia</taxon>
        <taxon>Coccinelloidea</taxon>
        <taxon>Coccinellidae</taxon>
        <taxon>Epilachninae</taxon>
        <taxon>Epilachnini</taxon>
        <taxon>Henosepilachna</taxon>
    </lineage>
</organism>
<evidence type="ECO:0000313" key="2">
    <source>
        <dbReference type="EMBL" id="KAK9885510.1"/>
    </source>
</evidence>
<sequence>MKVRRKSGKSKKKLEKEEEVDQSKNNEENDDESLDSVLEEYKKAYDEGRLRRDSVIVTRQRISAILERPVVENSSKYSQDDEESLDPYSRKVSMSPAPPKIIPESVPDPKTTSFRVRLKSKPKSCPAQCKKPNIPCSTTEFQKVRKKRSRKLCNGCNIYSENRRKVVRDVASCMPTQSSKEVSTNTKSMLTTVNCKSTQTCCEATRRLTDPKPRTICRSIGLNPIDEIDGCDRAKLWIVLDELIQEFEKQYEEETKRCSKRKRKRQCFCRVSDIHSKTDRRKQNCTYAFLTMTQPYMQYDTRLPLQNSHIKCANENNNSIRCDQNKNLLKFLSLKQKQITCFRYDLKRDFTLTEDDAQRFEREFCDFLVQNEKR</sequence>
<feature type="region of interest" description="Disordered" evidence="1">
    <location>
        <begin position="73"/>
        <end position="111"/>
    </location>
</feature>
<dbReference type="AlphaFoldDB" id="A0AAW1UWL0"/>
<gene>
    <name evidence="2" type="ORF">WA026_011003</name>
</gene>
<protein>
    <submittedName>
        <fullName evidence="2">Uncharacterized protein</fullName>
    </submittedName>
</protein>
<keyword evidence="3" id="KW-1185">Reference proteome</keyword>
<dbReference type="Proteomes" id="UP001431783">
    <property type="component" value="Unassembled WGS sequence"/>
</dbReference>
<proteinExistence type="predicted"/>
<name>A0AAW1UWL0_9CUCU</name>
<feature type="region of interest" description="Disordered" evidence="1">
    <location>
        <begin position="1"/>
        <end position="35"/>
    </location>
</feature>
<reference evidence="2 3" key="1">
    <citation type="submission" date="2023-03" db="EMBL/GenBank/DDBJ databases">
        <title>Genome insight into feeding habits of ladybird beetles.</title>
        <authorList>
            <person name="Li H.-S."/>
            <person name="Huang Y.-H."/>
            <person name="Pang H."/>
        </authorList>
    </citation>
    <scope>NUCLEOTIDE SEQUENCE [LARGE SCALE GENOMIC DNA]</scope>
    <source>
        <strain evidence="2">SYSU_2023b</strain>
        <tissue evidence="2">Whole body</tissue>
    </source>
</reference>
<evidence type="ECO:0000256" key="1">
    <source>
        <dbReference type="SAM" id="MobiDB-lite"/>
    </source>
</evidence>
<comment type="caution">
    <text evidence="2">The sequence shown here is derived from an EMBL/GenBank/DDBJ whole genome shotgun (WGS) entry which is preliminary data.</text>
</comment>
<dbReference type="EMBL" id="JARQZJ010000095">
    <property type="protein sequence ID" value="KAK9885510.1"/>
    <property type="molecule type" value="Genomic_DNA"/>
</dbReference>
<feature type="compositionally biased region" description="Basic residues" evidence="1">
    <location>
        <begin position="1"/>
        <end position="13"/>
    </location>
</feature>